<dbReference type="KEGG" id="mamm:ABNF92_03590"/>
<dbReference type="InterPro" id="IPR011119">
    <property type="entry name" value="Unchr_helicase_relaxase_TraI"/>
</dbReference>
<dbReference type="Pfam" id="PF07514">
    <property type="entry name" value="TraI_2"/>
    <property type="match status" value="1"/>
</dbReference>
<accession>A0AAU7MPL3</accession>
<evidence type="ECO:0000259" key="1">
    <source>
        <dbReference type="Pfam" id="PF07514"/>
    </source>
</evidence>
<dbReference type="Gene3D" id="1.10.3210.40">
    <property type="match status" value="1"/>
</dbReference>
<evidence type="ECO:0000313" key="2">
    <source>
        <dbReference type="EMBL" id="XBQ20253.1"/>
    </source>
</evidence>
<gene>
    <name evidence="2" type="ORF">ABNF92_03590</name>
</gene>
<dbReference type="AlphaFoldDB" id="A0AAU7MPL3"/>
<reference evidence="2" key="1">
    <citation type="submission" date="2024-05" db="EMBL/GenBank/DDBJ databases">
        <title>Draft Genome Sequences of Flagellimonas sp. MMG031 and Marinobacter sp. MMG032 Isolated from the dinoflagellate Symbiodinium pilosum.</title>
        <authorList>
            <person name="Shikuma N.J."/>
            <person name="Farrell M.V."/>
        </authorList>
    </citation>
    <scope>NUCLEOTIDE SEQUENCE</scope>
    <source>
        <strain evidence="2">MMG032</strain>
    </source>
</reference>
<proteinExistence type="predicted"/>
<dbReference type="SUPFAM" id="SSF109604">
    <property type="entry name" value="HD-domain/PDEase-like"/>
    <property type="match status" value="1"/>
</dbReference>
<sequence>MKLNELRPILKETFSGAYRLTGRVACFDDEGIPYLKLRLSSCVHDCVVLAVIDSIPIPERLGHMELVVVKGQGCVGQEEGAILLTDIRRPLPTDVARLPALQTLPRLFCPKPDSLDQLIDAVRSLRCESLQMFVKRVLERRDRLEIFLKAPASKNYHHNYPGGLLVHSLEVAKGVLNMVHMNEPQMARGMQEIGFVAGLLHDIGKTYTFDLNGRSTAAARLCGHGDLTLEACAPGLAYLDKVDPDAALALRHIWTCASPGARYGVPAAMTLARYVRDADGQSAMVNNQYQAFRRREAQGFGRLGQNVYWIPSFDAGWR</sequence>
<dbReference type="EMBL" id="CP157802">
    <property type="protein sequence ID" value="XBQ20253.1"/>
    <property type="molecule type" value="Genomic_DNA"/>
</dbReference>
<protein>
    <submittedName>
        <fullName evidence="2">TraI domain-containing protein</fullName>
    </submittedName>
</protein>
<dbReference type="RefSeq" id="WP_008937852.1">
    <property type="nucleotide sequence ID" value="NZ_CP157802.1"/>
</dbReference>
<feature type="domain" description="Uncharacterised" evidence="1">
    <location>
        <begin position="121"/>
        <end position="208"/>
    </location>
</feature>
<name>A0AAU7MPL3_9GAMM</name>
<organism evidence="2">
    <name type="scientific">Marinobacter sp. MMG032</name>
    <dbReference type="NCBI Taxonomy" id="3158548"/>
    <lineage>
        <taxon>Bacteria</taxon>
        <taxon>Pseudomonadati</taxon>
        <taxon>Pseudomonadota</taxon>
        <taxon>Gammaproteobacteria</taxon>
        <taxon>Pseudomonadales</taxon>
        <taxon>Marinobacteraceae</taxon>
        <taxon>Marinobacter</taxon>
    </lineage>
</organism>